<dbReference type="SUPFAM" id="SSF56322">
    <property type="entry name" value="ADC synthase"/>
    <property type="match status" value="1"/>
</dbReference>
<feature type="domain" description="Anthranilate synthase component I N-terminal" evidence="13">
    <location>
        <begin position="36"/>
        <end position="168"/>
    </location>
</feature>
<comment type="pathway">
    <text evidence="3">Cofactor biosynthesis; tetrahydrofolate biosynthesis; 4-aminobenzoate from chorismate: step 1/2.</text>
</comment>
<comment type="cofactor">
    <cofactor evidence="2">
        <name>Mg(2+)</name>
        <dbReference type="ChEBI" id="CHEBI:18420"/>
    </cofactor>
</comment>
<dbReference type="GO" id="GO:0046656">
    <property type="term" value="P:folic acid biosynthetic process"/>
    <property type="evidence" value="ECO:0007669"/>
    <property type="project" value="UniProtKB-KW"/>
</dbReference>
<dbReference type="NCBIfam" id="NF012009">
    <property type="entry name" value="PRK15465.1"/>
    <property type="match status" value="1"/>
</dbReference>
<evidence type="ECO:0000313" key="15">
    <source>
        <dbReference type="Proteomes" id="UP000199011"/>
    </source>
</evidence>
<feature type="domain" description="Chorismate-utilising enzyme C-terminal" evidence="12">
    <location>
        <begin position="204"/>
        <end position="457"/>
    </location>
</feature>
<keyword evidence="8" id="KW-0289">Folate biosynthesis</keyword>
<dbReference type="PRINTS" id="PR00095">
    <property type="entry name" value="ANTSNTHASEI"/>
</dbReference>
<keyword evidence="7" id="KW-0460">Magnesium</keyword>
<accession>A0A1I4YW01</accession>
<evidence type="ECO:0000256" key="8">
    <source>
        <dbReference type="ARBA" id="ARBA00022909"/>
    </source>
</evidence>
<dbReference type="Pfam" id="PF04715">
    <property type="entry name" value="Anth_synt_I_N"/>
    <property type="match status" value="1"/>
</dbReference>
<evidence type="ECO:0000313" key="14">
    <source>
        <dbReference type="EMBL" id="SFN42127.1"/>
    </source>
</evidence>
<evidence type="ECO:0000259" key="12">
    <source>
        <dbReference type="Pfam" id="PF00425"/>
    </source>
</evidence>
<dbReference type="PANTHER" id="PTHR11236:SF50">
    <property type="entry name" value="AMINODEOXYCHORISMATE SYNTHASE COMPONENT 1"/>
    <property type="match status" value="1"/>
</dbReference>
<keyword evidence="15" id="KW-1185">Reference proteome</keyword>
<dbReference type="InterPro" id="IPR005801">
    <property type="entry name" value="ADC_synthase"/>
</dbReference>
<dbReference type="PANTHER" id="PTHR11236">
    <property type="entry name" value="AMINOBENZOATE/ANTHRANILATE SYNTHASE"/>
    <property type="match status" value="1"/>
</dbReference>
<proteinExistence type="inferred from homology"/>
<evidence type="ECO:0000256" key="1">
    <source>
        <dbReference type="ARBA" id="ARBA00001000"/>
    </source>
</evidence>
<dbReference type="FunFam" id="3.60.120.10:FF:000004">
    <property type="entry name" value="Aminodeoxychorismate synthase, component I"/>
    <property type="match status" value="1"/>
</dbReference>
<name>A0A1I4YW01_9GAMM</name>
<evidence type="ECO:0000256" key="2">
    <source>
        <dbReference type="ARBA" id="ARBA00001946"/>
    </source>
</evidence>
<evidence type="ECO:0000256" key="6">
    <source>
        <dbReference type="ARBA" id="ARBA00022679"/>
    </source>
</evidence>
<protein>
    <recommendedName>
        <fullName evidence="10">Aminodeoxychorismate synthase component 1</fullName>
        <ecNumber evidence="5">2.6.1.85</ecNumber>
    </recommendedName>
    <alternativeName>
        <fullName evidence="11">4-amino-4-deoxychorismate synthase component 1</fullName>
    </alternativeName>
</protein>
<dbReference type="EC" id="2.6.1.85" evidence="5"/>
<dbReference type="GO" id="GO:0000162">
    <property type="term" value="P:L-tryptophan biosynthetic process"/>
    <property type="evidence" value="ECO:0007669"/>
    <property type="project" value="TreeGrafter"/>
</dbReference>
<organism evidence="14 15">
    <name type="scientific">Xenorhabdus japonica</name>
    <dbReference type="NCBI Taxonomy" id="53341"/>
    <lineage>
        <taxon>Bacteria</taxon>
        <taxon>Pseudomonadati</taxon>
        <taxon>Pseudomonadota</taxon>
        <taxon>Gammaproteobacteria</taxon>
        <taxon>Enterobacterales</taxon>
        <taxon>Morganellaceae</taxon>
        <taxon>Xenorhabdus</taxon>
    </lineage>
</organism>
<evidence type="ECO:0000256" key="9">
    <source>
        <dbReference type="ARBA" id="ARBA00062013"/>
    </source>
</evidence>
<comment type="subunit">
    <text evidence="9">Monomer. Heterodimer consisting of two non-identical subunits: a glutamine amidotransferase subunit (PabA) and a aminodeoxychorismate synthase subunit (PabB).</text>
</comment>
<dbReference type="EMBL" id="FOVO01000003">
    <property type="protein sequence ID" value="SFN42127.1"/>
    <property type="molecule type" value="Genomic_DNA"/>
</dbReference>
<evidence type="ECO:0000259" key="13">
    <source>
        <dbReference type="Pfam" id="PF04715"/>
    </source>
</evidence>
<dbReference type="STRING" id="53341.SAMN05421579_10382"/>
<evidence type="ECO:0000256" key="10">
    <source>
        <dbReference type="ARBA" id="ARBA00070463"/>
    </source>
</evidence>
<dbReference type="Proteomes" id="UP000199011">
    <property type="component" value="Unassembled WGS sequence"/>
</dbReference>
<comment type="catalytic activity">
    <reaction evidence="1">
        <text>chorismate + L-glutamine = 4-amino-4-deoxychorismate + L-glutamate</text>
        <dbReference type="Rhea" id="RHEA:11672"/>
        <dbReference type="ChEBI" id="CHEBI:29748"/>
        <dbReference type="ChEBI" id="CHEBI:29985"/>
        <dbReference type="ChEBI" id="CHEBI:58359"/>
        <dbReference type="ChEBI" id="CHEBI:58406"/>
        <dbReference type="EC" id="2.6.1.85"/>
    </reaction>
</comment>
<evidence type="ECO:0000256" key="5">
    <source>
        <dbReference type="ARBA" id="ARBA00013139"/>
    </source>
</evidence>
<sequence length="471" mass="53671">MLFLVNLPNTNTDSVMKIALQKRQLPYSPDLAIHYFAPLSVLPWAMLLHSGTAEHPHNRFDILVAEPMTTLVTQRESTEINHHGKVSLSQEDPFLLLKNHLRTYDINAQFDPDLPFQGGALGIWGYDLGRRIEKLPELAVNELNFPDMAIGIYNWGLIIDHQLQRATLLSYHNIDERLTWLESLRENRKEDFTLTSQWQSNMAAQQYQEKIAQIHRYLRDGDCYQVNLSQRFHANYKGDEWQAFIQLNKSNRAPFSAFIRLPKHCVISVSPERFILLEDNHIQTRPIKGTLPRLEDPAEDQLQAGKLAHSRKDRAENLMIVDLLRNDIGRVAAPGSVKVPELFVVEPFPAVHHLVSTITAVLPDIYHATDLLRACFPGGSITGAPKIRAMEIIEELEPHRRHGYCGAIGYISFCGTMDSNITIRTLLTEKRKIYCWAGGGIVADSIAEKEYQETFDKLGRILPQLGKLYIP</sequence>
<comment type="similarity">
    <text evidence="4">Belongs to the anthranilate synthase component I family.</text>
</comment>
<dbReference type="GO" id="GO:0046654">
    <property type="term" value="P:tetrahydrofolate biosynthetic process"/>
    <property type="evidence" value="ECO:0007669"/>
    <property type="project" value="UniProtKB-ARBA"/>
</dbReference>
<keyword evidence="6" id="KW-0808">Transferase</keyword>
<dbReference type="NCBIfam" id="TIGR00553">
    <property type="entry name" value="pabB"/>
    <property type="match status" value="1"/>
</dbReference>
<dbReference type="InterPro" id="IPR006805">
    <property type="entry name" value="Anth_synth_I_N"/>
</dbReference>
<dbReference type="InterPro" id="IPR005802">
    <property type="entry name" value="ADC_synth_comp_1"/>
</dbReference>
<evidence type="ECO:0000256" key="3">
    <source>
        <dbReference type="ARBA" id="ARBA00005009"/>
    </source>
</evidence>
<evidence type="ECO:0000256" key="11">
    <source>
        <dbReference type="ARBA" id="ARBA00078907"/>
    </source>
</evidence>
<dbReference type="AlphaFoldDB" id="A0A1I4YW01"/>
<dbReference type="Pfam" id="PF00425">
    <property type="entry name" value="Chorismate_bind"/>
    <property type="match status" value="1"/>
</dbReference>
<gene>
    <name evidence="14" type="ORF">SAMN05421579_10382</name>
</gene>
<dbReference type="Gene3D" id="3.60.120.10">
    <property type="entry name" value="Anthranilate synthase"/>
    <property type="match status" value="1"/>
</dbReference>
<reference evidence="15" key="1">
    <citation type="submission" date="2016-10" db="EMBL/GenBank/DDBJ databases">
        <authorList>
            <person name="Varghese N."/>
            <person name="Submissions S."/>
        </authorList>
    </citation>
    <scope>NUCLEOTIDE SEQUENCE [LARGE SCALE GENOMIC DNA]</scope>
    <source>
        <strain evidence="15">DSM 16522</strain>
    </source>
</reference>
<dbReference type="InterPro" id="IPR015890">
    <property type="entry name" value="Chorismate_C"/>
</dbReference>
<dbReference type="InterPro" id="IPR019999">
    <property type="entry name" value="Anth_synth_I-like"/>
</dbReference>
<evidence type="ECO:0000256" key="4">
    <source>
        <dbReference type="ARBA" id="ARBA00009562"/>
    </source>
</evidence>
<evidence type="ECO:0000256" key="7">
    <source>
        <dbReference type="ARBA" id="ARBA00022842"/>
    </source>
</evidence>
<dbReference type="GO" id="GO:0046820">
    <property type="term" value="F:4-amino-4-deoxychorismate synthase activity"/>
    <property type="evidence" value="ECO:0007669"/>
    <property type="project" value="UniProtKB-EC"/>
</dbReference>